<dbReference type="PRINTS" id="PR00081">
    <property type="entry name" value="GDHRDH"/>
</dbReference>
<organism evidence="3">
    <name type="scientific">hydrothermal vent metagenome</name>
    <dbReference type="NCBI Taxonomy" id="652676"/>
    <lineage>
        <taxon>unclassified sequences</taxon>
        <taxon>metagenomes</taxon>
        <taxon>ecological metagenomes</taxon>
    </lineage>
</organism>
<dbReference type="Gene3D" id="3.40.50.720">
    <property type="entry name" value="NAD(P)-binding Rossmann-like Domain"/>
    <property type="match status" value="1"/>
</dbReference>
<dbReference type="PRINTS" id="PR00080">
    <property type="entry name" value="SDRFAMILY"/>
</dbReference>
<keyword evidence="2" id="KW-0560">Oxidoreductase</keyword>
<reference evidence="3" key="1">
    <citation type="submission" date="2018-06" db="EMBL/GenBank/DDBJ databases">
        <authorList>
            <person name="Zhirakovskaya E."/>
        </authorList>
    </citation>
    <scope>NUCLEOTIDE SEQUENCE</scope>
</reference>
<evidence type="ECO:0000256" key="1">
    <source>
        <dbReference type="ARBA" id="ARBA00006484"/>
    </source>
</evidence>
<evidence type="ECO:0000313" key="3">
    <source>
        <dbReference type="EMBL" id="VAW22042.1"/>
    </source>
</evidence>
<dbReference type="EMBL" id="UOEO01000196">
    <property type="protein sequence ID" value="VAW22042.1"/>
    <property type="molecule type" value="Genomic_DNA"/>
</dbReference>
<comment type="similarity">
    <text evidence="1">Belongs to the short-chain dehydrogenases/reductases (SDR) family.</text>
</comment>
<accession>A0A3B0U6C9</accession>
<sequence>MQIKNSTAIVTGANRGLGRALVDALLNQGAAKIYATARSQKSLGELELISPKITPVLLEVTDPGQIAELAGRTKDATLLINNAAILDFGAALESEQKTIEHNLEVNLFGLLNLTRAIAPNIAKNDGGAVVNILTLLSLASMPAITPYNISKAAAWSLTLSLRAELAASNISVHSVFPGAIDTDMIAGVEMDKTAPRDVAAAIVEGINQDKEDIFPDAMAQQVYQAWSKDHKAVEKQFASM</sequence>
<dbReference type="PANTHER" id="PTHR44196:SF1">
    <property type="entry name" value="DEHYDROGENASE_REDUCTASE SDR FAMILY MEMBER 7B"/>
    <property type="match status" value="1"/>
</dbReference>
<dbReference type="InterPro" id="IPR002347">
    <property type="entry name" value="SDR_fam"/>
</dbReference>
<dbReference type="PANTHER" id="PTHR44196">
    <property type="entry name" value="DEHYDROGENASE/REDUCTASE SDR FAMILY MEMBER 7B"/>
    <property type="match status" value="1"/>
</dbReference>
<gene>
    <name evidence="3" type="ORF">MNBD_ALPHA12-866</name>
</gene>
<evidence type="ECO:0000256" key="2">
    <source>
        <dbReference type="ARBA" id="ARBA00023002"/>
    </source>
</evidence>
<dbReference type="GO" id="GO:0016020">
    <property type="term" value="C:membrane"/>
    <property type="evidence" value="ECO:0007669"/>
    <property type="project" value="TreeGrafter"/>
</dbReference>
<dbReference type="AlphaFoldDB" id="A0A3B0U6C9"/>
<dbReference type="SUPFAM" id="SSF51735">
    <property type="entry name" value="NAD(P)-binding Rossmann-fold domains"/>
    <property type="match status" value="1"/>
</dbReference>
<dbReference type="InterPro" id="IPR036291">
    <property type="entry name" value="NAD(P)-bd_dom_sf"/>
</dbReference>
<name>A0A3B0U6C9_9ZZZZ</name>
<protein>
    <submittedName>
        <fullName evidence="3">Short-chain dehydrogenase/reductase SDR</fullName>
    </submittedName>
</protein>
<proteinExistence type="inferred from homology"/>
<dbReference type="Pfam" id="PF00106">
    <property type="entry name" value="adh_short"/>
    <property type="match status" value="1"/>
</dbReference>
<dbReference type="GO" id="GO:0016491">
    <property type="term" value="F:oxidoreductase activity"/>
    <property type="evidence" value="ECO:0007669"/>
    <property type="project" value="UniProtKB-KW"/>
</dbReference>